<comment type="caution">
    <text evidence="2">The sequence shown here is derived from an EMBL/GenBank/DDBJ whole genome shotgun (WGS) entry which is preliminary data.</text>
</comment>
<evidence type="ECO:0008006" key="4">
    <source>
        <dbReference type="Google" id="ProtNLM"/>
    </source>
</evidence>
<keyword evidence="1" id="KW-1133">Transmembrane helix</keyword>
<name>A0A0D7CID3_9ACTN</name>
<feature type="transmembrane region" description="Helical" evidence="1">
    <location>
        <begin position="28"/>
        <end position="50"/>
    </location>
</feature>
<dbReference type="Proteomes" id="UP000032458">
    <property type="component" value="Unassembled WGS sequence"/>
</dbReference>
<sequence length="87" mass="9617">MTQSESIRGRAAMALTAVPPGTAALAGAPWQVVVGISMASMLMGVLGTVFPQNSRDRLLWWRDRRRYQEKARQLRGRAAPEPERQGP</sequence>
<protein>
    <recommendedName>
        <fullName evidence="4">Holin</fullName>
    </recommendedName>
</protein>
<keyword evidence="3" id="KW-1185">Reference proteome</keyword>
<keyword evidence="1" id="KW-0472">Membrane</keyword>
<gene>
    <name evidence="2" type="ORF">SNA_22150</name>
</gene>
<dbReference type="PATRIC" id="fig|1240678.4.peg.4721"/>
<accession>A0A0D7CID3</accession>
<reference evidence="2 3" key="1">
    <citation type="submission" date="2014-09" db="EMBL/GenBank/DDBJ databases">
        <title>Draft genome sequence of Streptomyces natalensis ATCC 27448, producer of the antifungal pimaricin.</title>
        <authorList>
            <person name="Mendes M.V."/>
            <person name="Beites T."/>
            <person name="Pires S."/>
            <person name="Santos C.L."/>
            <person name="Moradas-Ferreira P."/>
        </authorList>
    </citation>
    <scope>NUCLEOTIDE SEQUENCE [LARGE SCALE GENOMIC DNA]</scope>
    <source>
        <strain evidence="2 3">ATCC 27448</strain>
    </source>
</reference>
<proteinExistence type="predicted"/>
<keyword evidence="1" id="KW-0812">Transmembrane</keyword>
<dbReference type="RefSeq" id="WP_030064291.1">
    <property type="nucleotide sequence ID" value="NZ_JRKI01000029.1"/>
</dbReference>
<dbReference type="AlphaFoldDB" id="A0A0D7CID3"/>
<dbReference type="EMBL" id="JRKI01000029">
    <property type="protein sequence ID" value="KIZ15958.1"/>
    <property type="molecule type" value="Genomic_DNA"/>
</dbReference>
<organism evidence="2 3">
    <name type="scientific">Streptomyces natalensis ATCC 27448</name>
    <dbReference type="NCBI Taxonomy" id="1240678"/>
    <lineage>
        <taxon>Bacteria</taxon>
        <taxon>Bacillati</taxon>
        <taxon>Actinomycetota</taxon>
        <taxon>Actinomycetes</taxon>
        <taxon>Kitasatosporales</taxon>
        <taxon>Streptomycetaceae</taxon>
        <taxon>Streptomyces</taxon>
    </lineage>
</organism>
<evidence type="ECO:0000313" key="3">
    <source>
        <dbReference type="Proteomes" id="UP000032458"/>
    </source>
</evidence>
<evidence type="ECO:0000256" key="1">
    <source>
        <dbReference type="SAM" id="Phobius"/>
    </source>
</evidence>
<evidence type="ECO:0000313" key="2">
    <source>
        <dbReference type="EMBL" id="KIZ15958.1"/>
    </source>
</evidence>